<evidence type="ECO:0000256" key="6">
    <source>
        <dbReference type="SAM" id="Phobius"/>
    </source>
</evidence>
<feature type="transmembrane region" description="Helical" evidence="6">
    <location>
        <begin position="70"/>
        <end position="91"/>
    </location>
</feature>
<feature type="transmembrane region" description="Helical" evidence="6">
    <location>
        <begin position="111"/>
        <end position="131"/>
    </location>
</feature>
<gene>
    <name evidence="7" type="primary">cbiQ</name>
    <name evidence="7" type="ORF">KILIM_010_00400</name>
</gene>
<evidence type="ECO:0000256" key="3">
    <source>
        <dbReference type="ARBA" id="ARBA00022692"/>
    </source>
</evidence>
<keyword evidence="4 6" id="KW-1133">Transmembrane helix</keyword>
<keyword evidence="3 6" id="KW-0812">Transmembrane</keyword>
<dbReference type="InterPro" id="IPR003339">
    <property type="entry name" value="ABC/ECF_trnsptr_transmembrane"/>
</dbReference>
<dbReference type="CDD" id="cd16914">
    <property type="entry name" value="EcfT"/>
    <property type="match status" value="1"/>
</dbReference>
<sequence length="262" mass="27249">MTASGLALDNAAWDSPWRERAVRDKAVLALGLVVAALVLPAWPGTVFVALAAAALLLGPARVAPQLLLRCLAAPAVFIAIGGLSVAVTLAWDGGPRLGFAPDSLARAGSLVGHGLAGTLAVLVLAATTPMIDLLSALRRARVPDACVEVAALMYRMLFTLLESVRAIRMAQEQRLGYATRRAGMRSASTALTSVLLRAWQRAARLEEGLVGRGYVDALRTLDPPRHASARFVAASLLLLAAVAALTLLVAGTTGLRLPGWGA</sequence>
<comment type="subcellular location">
    <subcellularLocation>
        <location evidence="1">Cell membrane</location>
        <topology evidence="1">Multi-pass membrane protein</topology>
    </subcellularLocation>
</comment>
<dbReference type="NCBIfam" id="TIGR02454">
    <property type="entry name" value="ECF_T_CbiQ"/>
    <property type="match status" value="1"/>
</dbReference>
<name>K6X7C6_9MICO</name>
<dbReference type="PANTHER" id="PTHR43723:SF1">
    <property type="entry name" value="COBALT TRANSPORT PROTEIN CBIQ"/>
    <property type="match status" value="1"/>
</dbReference>
<evidence type="ECO:0000313" key="8">
    <source>
        <dbReference type="Proteomes" id="UP000008366"/>
    </source>
</evidence>
<comment type="caution">
    <text evidence="7">The sequence shown here is derived from an EMBL/GenBank/DDBJ whole genome shotgun (WGS) entry which is preliminary data.</text>
</comment>
<accession>K6X7C6</accession>
<keyword evidence="2" id="KW-1003">Cell membrane</keyword>
<evidence type="ECO:0000256" key="1">
    <source>
        <dbReference type="ARBA" id="ARBA00004651"/>
    </source>
</evidence>
<evidence type="ECO:0000313" key="7">
    <source>
        <dbReference type="EMBL" id="GAB94709.1"/>
    </source>
</evidence>
<dbReference type="RefSeq" id="WP_006591241.1">
    <property type="nucleotide sequence ID" value="NZ_BAHD01000010.1"/>
</dbReference>
<dbReference type="STRING" id="1184609.KILIM_010_00400"/>
<feature type="transmembrane region" description="Helical" evidence="6">
    <location>
        <begin position="26"/>
        <end position="58"/>
    </location>
</feature>
<evidence type="ECO:0000256" key="5">
    <source>
        <dbReference type="ARBA" id="ARBA00023136"/>
    </source>
</evidence>
<dbReference type="OrthoDB" id="4407546at2"/>
<dbReference type="GO" id="GO:0006824">
    <property type="term" value="P:cobalt ion transport"/>
    <property type="evidence" value="ECO:0007669"/>
    <property type="project" value="InterPro"/>
</dbReference>
<feature type="transmembrane region" description="Helical" evidence="6">
    <location>
        <begin position="231"/>
        <end position="250"/>
    </location>
</feature>
<dbReference type="eggNOG" id="COG0619">
    <property type="taxonomic scope" value="Bacteria"/>
</dbReference>
<dbReference type="PANTHER" id="PTHR43723">
    <property type="entry name" value="COBALT TRANSPORT PROTEIN CBIQ"/>
    <property type="match status" value="1"/>
</dbReference>
<dbReference type="EMBL" id="BAHD01000010">
    <property type="protein sequence ID" value="GAB94709.1"/>
    <property type="molecule type" value="Genomic_DNA"/>
</dbReference>
<dbReference type="Proteomes" id="UP000008366">
    <property type="component" value="Unassembled WGS sequence"/>
</dbReference>
<proteinExistence type="predicted"/>
<keyword evidence="5 6" id="KW-0472">Membrane</keyword>
<dbReference type="Pfam" id="PF02361">
    <property type="entry name" value="CbiQ"/>
    <property type="match status" value="1"/>
</dbReference>
<evidence type="ECO:0000256" key="2">
    <source>
        <dbReference type="ARBA" id="ARBA00022475"/>
    </source>
</evidence>
<dbReference type="AlphaFoldDB" id="K6X7C6"/>
<keyword evidence="8" id="KW-1185">Reference proteome</keyword>
<dbReference type="GO" id="GO:0043190">
    <property type="term" value="C:ATP-binding cassette (ABC) transporter complex"/>
    <property type="evidence" value="ECO:0007669"/>
    <property type="project" value="InterPro"/>
</dbReference>
<organism evidence="7 8">
    <name type="scientific">Kineosphaera limosa NBRC 100340</name>
    <dbReference type="NCBI Taxonomy" id="1184609"/>
    <lineage>
        <taxon>Bacteria</taxon>
        <taxon>Bacillati</taxon>
        <taxon>Actinomycetota</taxon>
        <taxon>Actinomycetes</taxon>
        <taxon>Micrococcales</taxon>
        <taxon>Dermatophilaceae</taxon>
        <taxon>Kineosphaera</taxon>
    </lineage>
</organism>
<reference evidence="7 8" key="1">
    <citation type="submission" date="2012-08" db="EMBL/GenBank/DDBJ databases">
        <title>Whole genome shotgun sequence of Kineosphaera limosa NBRC 100340.</title>
        <authorList>
            <person name="Yoshida I."/>
            <person name="Isaki S."/>
            <person name="Hosoyama A."/>
            <person name="Tsuchikane K."/>
            <person name="Katsumata H."/>
            <person name="Ando Y."/>
            <person name="Ohji S."/>
            <person name="Hamada M."/>
            <person name="Tamura T."/>
            <person name="Yamazoe A."/>
            <person name="Yamazaki S."/>
            <person name="Fujita N."/>
        </authorList>
    </citation>
    <scope>NUCLEOTIDE SEQUENCE [LARGE SCALE GENOMIC DNA]</scope>
    <source>
        <strain evidence="7 8">NBRC 100340</strain>
    </source>
</reference>
<protein>
    <submittedName>
        <fullName evidence="7">Cobalt ABC transporter permease protein</fullName>
    </submittedName>
</protein>
<evidence type="ECO:0000256" key="4">
    <source>
        <dbReference type="ARBA" id="ARBA00022989"/>
    </source>
</evidence>
<dbReference type="InterPro" id="IPR012809">
    <property type="entry name" value="ECF_CbiQ"/>
</dbReference>
<dbReference type="InterPro" id="IPR052770">
    <property type="entry name" value="Cobalt_transport_CbiQ"/>
</dbReference>